<evidence type="ECO:0000313" key="2">
    <source>
        <dbReference type="EMBL" id="KAK4378913.1"/>
    </source>
</evidence>
<keyword evidence="3" id="KW-1185">Reference proteome</keyword>
<reference evidence="2" key="1">
    <citation type="submission" date="2023-12" db="EMBL/GenBank/DDBJ databases">
        <title>Genome assembly of Anisodus tanguticus.</title>
        <authorList>
            <person name="Wang Y.-J."/>
        </authorList>
    </citation>
    <scope>NUCLEOTIDE SEQUENCE</scope>
    <source>
        <strain evidence="2">KB-2021</strain>
        <tissue evidence="2">Leaf</tissue>
    </source>
</reference>
<dbReference type="EMBL" id="JAVYJV010000001">
    <property type="protein sequence ID" value="KAK4378913.1"/>
    <property type="molecule type" value="Genomic_DNA"/>
</dbReference>
<feature type="compositionally biased region" description="Basic residues" evidence="1">
    <location>
        <begin position="153"/>
        <end position="169"/>
    </location>
</feature>
<sequence length="169" mass="19285">MKHGLRVKEMELERLISFAGATDLSVHIPEIEEGEVSEDFMVFDESDYDILNHIGNEKKDEAPADNFGLEEFAFDVHKRDAYASSSIDAVDEDKFIRKFREEPEDSEKVFRETRKVCLYDGILDSENVAKQVCGDVKLDHPASSQFEDENIGKNKKKRGLGKRAKKKGQ</sequence>
<gene>
    <name evidence="2" type="ORF">RND71_000775</name>
</gene>
<comment type="caution">
    <text evidence="2">The sequence shown here is derived from an EMBL/GenBank/DDBJ whole genome shotgun (WGS) entry which is preliminary data.</text>
</comment>
<proteinExistence type="predicted"/>
<dbReference type="AlphaFoldDB" id="A0AAE1SWL8"/>
<feature type="region of interest" description="Disordered" evidence="1">
    <location>
        <begin position="143"/>
        <end position="169"/>
    </location>
</feature>
<protein>
    <submittedName>
        <fullName evidence="2">Uncharacterized protein</fullName>
    </submittedName>
</protein>
<accession>A0AAE1SWL8</accession>
<name>A0AAE1SWL8_9SOLA</name>
<evidence type="ECO:0000313" key="3">
    <source>
        <dbReference type="Proteomes" id="UP001291623"/>
    </source>
</evidence>
<organism evidence="2 3">
    <name type="scientific">Anisodus tanguticus</name>
    <dbReference type="NCBI Taxonomy" id="243964"/>
    <lineage>
        <taxon>Eukaryota</taxon>
        <taxon>Viridiplantae</taxon>
        <taxon>Streptophyta</taxon>
        <taxon>Embryophyta</taxon>
        <taxon>Tracheophyta</taxon>
        <taxon>Spermatophyta</taxon>
        <taxon>Magnoliopsida</taxon>
        <taxon>eudicotyledons</taxon>
        <taxon>Gunneridae</taxon>
        <taxon>Pentapetalae</taxon>
        <taxon>asterids</taxon>
        <taxon>lamiids</taxon>
        <taxon>Solanales</taxon>
        <taxon>Solanaceae</taxon>
        <taxon>Solanoideae</taxon>
        <taxon>Hyoscyameae</taxon>
        <taxon>Anisodus</taxon>
    </lineage>
</organism>
<evidence type="ECO:0000256" key="1">
    <source>
        <dbReference type="SAM" id="MobiDB-lite"/>
    </source>
</evidence>
<dbReference type="Proteomes" id="UP001291623">
    <property type="component" value="Unassembled WGS sequence"/>
</dbReference>